<dbReference type="Pfam" id="PF07940">
    <property type="entry name" value="Hepar_II_III_C"/>
    <property type="match status" value="1"/>
</dbReference>
<dbReference type="InterPro" id="IPR008929">
    <property type="entry name" value="Chondroitin_lyas"/>
</dbReference>
<dbReference type="Gene3D" id="1.50.10.100">
    <property type="entry name" value="Chondroitin AC/alginate lyase"/>
    <property type="match status" value="1"/>
</dbReference>
<evidence type="ECO:0000256" key="3">
    <source>
        <dbReference type="ARBA" id="ARBA00022764"/>
    </source>
</evidence>
<feature type="domain" description="Heparin-sulfate lyase N-terminal" evidence="7">
    <location>
        <begin position="79"/>
        <end position="350"/>
    </location>
</feature>
<evidence type="ECO:0000259" key="7">
    <source>
        <dbReference type="Pfam" id="PF16889"/>
    </source>
</evidence>
<dbReference type="Pfam" id="PF16889">
    <property type="entry name" value="Hepar_II_III_N"/>
    <property type="match status" value="1"/>
</dbReference>
<dbReference type="RefSeq" id="WP_145691260.1">
    <property type="nucleotide sequence ID" value="NZ_VLJT01000011.1"/>
</dbReference>
<evidence type="ECO:0000313" key="8">
    <source>
        <dbReference type="EMBL" id="TWH23070.1"/>
    </source>
</evidence>
<dbReference type="InterPro" id="IPR012480">
    <property type="entry name" value="Hepar_II_III_C"/>
</dbReference>
<dbReference type="SUPFAM" id="SSF48230">
    <property type="entry name" value="Chondroitin AC/alginate lyase"/>
    <property type="match status" value="1"/>
</dbReference>
<evidence type="ECO:0000256" key="5">
    <source>
        <dbReference type="SAM" id="MobiDB-lite"/>
    </source>
</evidence>
<comment type="subcellular location">
    <subcellularLocation>
        <location evidence="1">Periplasm</location>
    </subcellularLocation>
</comment>
<dbReference type="GO" id="GO:0016829">
    <property type="term" value="F:lyase activity"/>
    <property type="evidence" value="ECO:0007669"/>
    <property type="project" value="UniProtKB-KW"/>
</dbReference>
<dbReference type="PANTHER" id="PTHR39210:SF1">
    <property type="entry name" value="HEPARIN-SULFATE LYASE"/>
    <property type="match status" value="1"/>
</dbReference>
<accession>A0A562EM61</accession>
<dbReference type="EMBL" id="VLJT01000011">
    <property type="protein sequence ID" value="TWH23070.1"/>
    <property type="molecule type" value="Genomic_DNA"/>
</dbReference>
<reference evidence="8 9" key="1">
    <citation type="submission" date="2019-07" db="EMBL/GenBank/DDBJ databases">
        <title>Genome sequencing of lignin-degrading bacterial isolates.</title>
        <authorList>
            <person name="Gladden J."/>
        </authorList>
    </citation>
    <scope>NUCLEOTIDE SEQUENCE [LARGE SCALE GENOMIC DNA]</scope>
    <source>
        <strain evidence="8 9">J45</strain>
    </source>
</reference>
<protein>
    <submittedName>
        <fullName evidence="8">Heparinase II/III-like protein</fullName>
    </submittedName>
</protein>
<keyword evidence="3" id="KW-0574">Periplasm</keyword>
<evidence type="ECO:0000256" key="4">
    <source>
        <dbReference type="ARBA" id="ARBA00023239"/>
    </source>
</evidence>
<dbReference type="GO" id="GO:0042597">
    <property type="term" value="C:periplasmic space"/>
    <property type="evidence" value="ECO:0007669"/>
    <property type="project" value="UniProtKB-SubCell"/>
</dbReference>
<comment type="caution">
    <text evidence="8">The sequence shown here is derived from an EMBL/GenBank/DDBJ whole genome shotgun (WGS) entry which is preliminary data.</text>
</comment>
<organism evidence="8 9">
    <name type="scientific">Rhodococcus rhodochrous J45</name>
    <dbReference type="NCBI Taxonomy" id="935266"/>
    <lineage>
        <taxon>Bacteria</taxon>
        <taxon>Bacillati</taxon>
        <taxon>Actinomycetota</taxon>
        <taxon>Actinomycetes</taxon>
        <taxon>Mycobacteriales</taxon>
        <taxon>Nocardiaceae</taxon>
        <taxon>Rhodococcus</taxon>
    </lineage>
</organism>
<dbReference type="InterPro" id="IPR031680">
    <property type="entry name" value="Hepar_II_III_N"/>
</dbReference>
<feature type="domain" description="Heparinase II/III-like C-terminal" evidence="6">
    <location>
        <begin position="416"/>
        <end position="630"/>
    </location>
</feature>
<keyword evidence="2" id="KW-0732">Signal</keyword>
<dbReference type="AlphaFoldDB" id="A0A562EM61"/>
<evidence type="ECO:0000259" key="6">
    <source>
        <dbReference type="Pfam" id="PF07940"/>
    </source>
</evidence>
<feature type="region of interest" description="Disordered" evidence="5">
    <location>
        <begin position="385"/>
        <end position="415"/>
    </location>
</feature>
<name>A0A562EM61_RHORH</name>
<evidence type="ECO:0000256" key="1">
    <source>
        <dbReference type="ARBA" id="ARBA00004418"/>
    </source>
</evidence>
<evidence type="ECO:0000313" key="9">
    <source>
        <dbReference type="Proteomes" id="UP000317573"/>
    </source>
</evidence>
<proteinExistence type="predicted"/>
<keyword evidence="4" id="KW-0456">Lyase</keyword>
<sequence>MERSTWYARRLSTMEPAEIGWRVRNATLQRIPHRRPDDSRLLGPGFDWHRSSARFRASTNRPVLLERDRAKAIAAAGTAAVTLAAAERVLSHRFTFFGYPEATLGTAIDWNHDPVEGADWPCIPSRRIDYRTAGTDPKWIWELNRLQHLPWLSQAWLLTGDGRYADEAFAQLDSWITHNPPGYGLAWSGAFEVGLRAISVSVALQGLKDHHGLTVERFRSVVRMLAESARRCWADRSRFSSANNHLVGELTGLAIVAILFPELRSAARWEHDAVASLCTEAELQILPDGSGAEQAVGYQVFTTELFLLVALLLKRRDNCVPPQLSRAITRSAQYLAAVVGDHDPAPRYGDDDEGFALRLDPSPVRTVRDHLGLVGAVLDVPEAKRAGTRPPAADWLSPPDAHPTPDGRSSCPASFGSFHASDGGLAVLRAGGRRITMDTGPLGYLSIAAHGHADALAVTLSVDGQELIGDPGAASYCRHPAWRSVHRGTRVHPTVSVDEQDQSVIGGPFLWTRHARVRTDSVDPDRGIVDARHDGYARLDFPVIHRRRLIAPPCCNTVVVVDVLSGSGSHTFRTNWPLHPSLEAVPDGDGHIVSRDGVAVLQLAYAASSGCIRRDEVRGDTETNLGWWSNRLESRVPAWLVGSVVHTGTPVVLATALAPLRDSKTTVSGLAVALYDEAVVVRWQDQDGAHVYNFPSSGGISTHDLPSEAAICTVHRIDEATGVHPWNRPSVS</sequence>
<dbReference type="Gene3D" id="2.70.98.70">
    <property type="match status" value="1"/>
</dbReference>
<dbReference type="Proteomes" id="UP000317573">
    <property type="component" value="Unassembled WGS sequence"/>
</dbReference>
<dbReference type="PANTHER" id="PTHR39210">
    <property type="entry name" value="HEPARIN-SULFATE LYASE"/>
    <property type="match status" value="1"/>
</dbReference>
<evidence type="ECO:0000256" key="2">
    <source>
        <dbReference type="ARBA" id="ARBA00022729"/>
    </source>
</evidence>
<gene>
    <name evidence="8" type="ORF">L618_001400000440</name>
</gene>